<accession>A0A1R2CCL9</accession>
<comment type="caution">
    <text evidence="2">The sequence shown here is derived from an EMBL/GenBank/DDBJ whole genome shotgun (WGS) entry which is preliminary data.</text>
</comment>
<evidence type="ECO:0000313" key="2">
    <source>
        <dbReference type="EMBL" id="OMJ86722.1"/>
    </source>
</evidence>
<name>A0A1R2CCL9_9CILI</name>
<dbReference type="Proteomes" id="UP000187209">
    <property type="component" value="Unassembled WGS sequence"/>
</dbReference>
<reference evidence="2 3" key="1">
    <citation type="submission" date="2016-11" db="EMBL/GenBank/DDBJ databases">
        <title>The macronuclear genome of Stentor coeruleus: a giant cell with tiny introns.</title>
        <authorList>
            <person name="Slabodnick M."/>
            <person name="Ruby J.G."/>
            <person name="Reiff S.B."/>
            <person name="Swart E.C."/>
            <person name="Gosai S."/>
            <person name="Prabakaran S."/>
            <person name="Witkowska E."/>
            <person name="Larue G.E."/>
            <person name="Fisher S."/>
            <person name="Freeman R.M."/>
            <person name="Gunawardena J."/>
            <person name="Chu W."/>
            <person name="Stover N.A."/>
            <person name="Gregory B.D."/>
            <person name="Nowacki M."/>
            <person name="Derisi J."/>
            <person name="Roy S.W."/>
            <person name="Marshall W.F."/>
            <person name="Sood P."/>
        </authorList>
    </citation>
    <scope>NUCLEOTIDE SEQUENCE [LARGE SCALE GENOMIC DNA]</scope>
    <source>
        <strain evidence="2">WM001</strain>
    </source>
</reference>
<gene>
    <name evidence="2" type="ORF">SteCoe_11733</name>
</gene>
<sequence>MNCKGSPMSTASTIFNASPLSKLKFSRRFVINLDEDEVKPKNPDQEEIDKIQRKILRYKRRYHDKKSKAKAENKSNTNLRLAIENSEVKIQKLYTELESEYKLRENMMIENKEADNILNIFQGKLENQTLSLSNGDSENRLSVNAALLEDIQEQLFVSNKKASDLERLLSREQKKNEGLAKELRNLKLDLSSLNSK</sequence>
<protein>
    <submittedName>
        <fullName evidence="2">Uncharacterized protein</fullName>
    </submittedName>
</protein>
<organism evidence="2 3">
    <name type="scientific">Stentor coeruleus</name>
    <dbReference type="NCBI Taxonomy" id="5963"/>
    <lineage>
        <taxon>Eukaryota</taxon>
        <taxon>Sar</taxon>
        <taxon>Alveolata</taxon>
        <taxon>Ciliophora</taxon>
        <taxon>Postciliodesmatophora</taxon>
        <taxon>Heterotrichea</taxon>
        <taxon>Heterotrichida</taxon>
        <taxon>Stentoridae</taxon>
        <taxon>Stentor</taxon>
    </lineage>
</organism>
<evidence type="ECO:0000313" key="3">
    <source>
        <dbReference type="Proteomes" id="UP000187209"/>
    </source>
</evidence>
<keyword evidence="3" id="KW-1185">Reference proteome</keyword>
<dbReference type="EMBL" id="MPUH01000197">
    <property type="protein sequence ID" value="OMJ86722.1"/>
    <property type="molecule type" value="Genomic_DNA"/>
</dbReference>
<evidence type="ECO:0000256" key="1">
    <source>
        <dbReference type="SAM" id="Coils"/>
    </source>
</evidence>
<proteinExistence type="predicted"/>
<dbReference type="AlphaFoldDB" id="A0A1R2CCL9"/>
<keyword evidence="1" id="KW-0175">Coiled coil</keyword>
<feature type="coiled-coil region" evidence="1">
    <location>
        <begin position="162"/>
        <end position="196"/>
    </location>
</feature>